<reference evidence="9" key="1">
    <citation type="submission" date="2018-09" db="EMBL/GenBank/DDBJ databases">
        <authorList>
            <person name="Livingstone P.G."/>
            <person name="Whitworth D.E."/>
        </authorList>
    </citation>
    <scope>NUCLEOTIDE SEQUENCE [LARGE SCALE GENOMIC DNA]</scope>
    <source>
        <strain evidence="9">CA051B</strain>
    </source>
</reference>
<dbReference type="AlphaFoldDB" id="A0A3A8PH36"/>
<sequence>MSVKIREYKKRGRSGWEVDIMFKWPDGELYRERVKAPVGSKSGAKAWGEQRQSELLSRGRKAVEKRAVPTLREFAPRYLDEGARANRQKPSTIIQKKRILDFYLLPRFGEMRLDAISNAEVAKLKAELVDRSPKTVNNVLVVLNTVFKTALKWGVIEQMPATIELLKVAPATMEFYEPHEYERLVEAAAKVDHQHLVFILLGGEAGLRCGEIIALEQTDVDFIRGVIHVRRSEWEGHVTLPKGGRARQVNMTARLADTLRKQRHLRGERVLWRADGHPKVTQVLLNKWMSRIQRLAGLKVTGGIHILRHTFCSRLAMAGAPAKAIQELAGHQNLSTTQRYMHLSPAAKSAAIRMLEGPKQEAQNGDGLETMKISSP</sequence>
<keyword evidence="2" id="KW-0229">DNA integration</keyword>
<feature type="domain" description="Tyr recombinase" evidence="6">
    <location>
        <begin position="171"/>
        <end position="353"/>
    </location>
</feature>
<dbReference type="InterPro" id="IPR044068">
    <property type="entry name" value="CB"/>
</dbReference>
<accession>A0A3A8PH36</accession>
<comment type="similarity">
    <text evidence="1">Belongs to the 'phage' integrase family.</text>
</comment>
<dbReference type="PROSITE" id="PS51900">
    <property type="entry name" value="CB"/>
    <property type="match status" value="1"/>
</dbReference>
<dbReference type="PANTHER" id="PTHR30349">
    <property type="entry name" value="PHAGE INTEGRASE-RELATED"/>
    <property type="match status" value="1"/>
</dbReference>
<dbReference type="GO" id="GO:0006310">
    <property type="term" value="P:DNA recombination"/>
    <property type="evidence" value="ECO:0007669"/>
    <property type="project" value="UniProtKB-KW"/>
</dbReference>
<dbReference type="Gene3D" id="1.10.443.10">
    <property type="entry name" value="Intergrase catalytic core"/>
    <property type="match status" value="1"/>
</dbReference>
<evidence type="ECO:0000256" key="3">
    <source>
        <dbReference type="ARBA" id="ARBA00023125"/>
    </source>
</evidence>
<dbReference type="SUPFAM" id="SSF56349">
    <property type="entry name" value="DNA breaking-rejoining enzymes"/>
    <property type="match status" value="1"/>
</dbReference>
<evidence type="ECO:0000259" key="6">
    <source>
        <dbReference type="PROSITE" id="PS51898"/>
    </source>
</evidence>
<evidence type="ECO:0000259" key="7">
    <source>
        <dbReference type="PROSITE" id="PS51900"/>
    </source>
</evidence>
<evidence type="ECO:0000256" key="4">
    <source>
        <dbReference type="ARBA" id="ARBA00023172"/>
    </source>
</evidence>
<proteinExistence type="inferred from homology"/>
<evidence type="ECO:0000313" key="8">
    <source>
        <dbReference type="EMBL" id="RKH51822.1"/>
    </source>
</evidence>
<dbReference type="Pfam" id="PF00589">
    <property type="entry name" value="Phage_integrase"/>
    <property type="match status" value="1"/>
</dbReference>
<keyword evidence="3 5" id="KW-0238">DNA-binding</keyword>
<dbReference type="InterPro" id="IPR013762">
    <property type="entry name" value="Integrase-like_cat_sf"/>
</dbReference>
<dbReference type="PROSITE" id="PS51898">
    <property type="entry name" value="TYR_RECOMBINASE"/>
    <property type="match status" value="1"/>
</dbReference>
<dbReference type="InterPro" id="IPR011010">
    <property type="entry name" value="DNA_brk_join_enz"/>
</dbReference>
<dbReference type="InterPro" id="IPR004107">
    <property type="entry name" value="Integrase_SAM-like_N"/>
</dbReference>
<dbReference type="InterPro" id="IPR002104">
    <property type="entry name" value="Integrase_catalytic"/>
</dbReference>
<name>A0A3A8PH36_9BACT</name>
<dbReference type="GO" id="GO:0003677">
    <property type="term" value="F:DNA binding"/>
    <property type="evidence" value="ECO:0007669"/>
    <property type="project" value="UniProtKB-UniRule"/>
</dbReference>
<keyword evidence="9" id="KW-1185">Reference proteome</keyword>
<dbReference type="Proteomes" id="UP000272888">
    <property type="component" value="Unassembled WGS sequence"/>
</dbReference>
<feature type="domain" description="Core-binding (CB)" evidence="7">
    <location>
        <begin position="69"/>
        <end position="151"/>
    </location>
</feature>
<dbReference type="InterPro" id="IPR050090">
    <property type="entry name" value="Tyrosine_recombinase_XerCD"/>
</dbReference>
<gene>
    <name evidence="8" type="ORF">D7V93_28785</name>
</gene>
<evidence type="ECO:0000256" key="2">
    <source>
        <dbReference type="ARBA" id="ARBA00022908"/>
    </source>
</evidence>
<dbReference type="EMBL" id="RAWB01000376">
    <property type="protein sequence ID" value="RKH51822.1"/>
    <property type="molecule type" value="Genomic_DNA"/>
</dbReference>
<dbReference type="Gene3D" id="1.10.150.130">
    <property type="match status" value="1"/>
</dbReference>
<comment type="caution">
    <text evidence="8">The sequence shown here is derived from an EMBL/GenBank/DDBJ whole genome shotgun (WGS) entry which is preliminary data.</text>
</comment>
<dbReference type="GO" id="GO:0015074">
    <property type="term" value="P:DNA integration"/>
    <property type="evidence" value="ECO:0007669"/>
    <property type="project" value="UniProtKB-KW"/>
</dbReference>
<evidence type="ECO:0000256" key="1">
    <source>
        <dbReference type="ARBA" id="ARBA00008857"/>
    </source>
</evidence>
<dbReference type="InterPro" id="IPR010998">
    <property type="entry name" value="Integrase_recombinase_N"/>
</dbReference>
<dbReference type="Pfam" id="PF14659">
    <property type="entry name" value="Phage_int_SAM_3"/>
    <property type="match status" value="1"/>
</dbReference>
<keyword evidence="4" id="KW-0233">DNA recombination</keyword>
<dbReference type="RefSeq" id="WP_120646436.1">
    <property type="nucleotide sequence ID" value="NZ_RAWB01000376.1"/>
</dbReference>
<dbReference type="CDD" id="cd01189">
    <property type="entry name" value="INT_ICEBs1_C_like"/>
    <property type="match status" value="1"/>
</dbReference>
<organism evidence="8 9">
    <name type="scientific">Corallococcus llansteffanensis</name>
    <dbReference type="NCBI Taxonomy" id="2316731"/>
    <lineage>
        <taxon>Bacteria</taxon>
        <taxon>Pseudomonadati</taxon>
        <taxon>Myxococcota</taxon>
        <taxon>Myxococcia</taxon>
        <taxon>Myxococcales</taxon>
        <taxon>Cystobacterineae</taxon>
        <taxon>Myxococcaceae</taxon>
        <taxon>Corallococcus</taxon>
    </lineage>
</organism>
<evidence type="ECO:0000256" key="5">
    <source>
        <dbReference type="PROSITE-ProRule" id="PRU01248"/>
    </source>
</evidence>
<evidence type="ECO:0000313" key="9">
    <source>
        <dbReference type="Proteomes" id="UP000272888"/>
    </source>
</evidence>
<protein>
    <submittedName>
        <fullName evidence="8">Site-specific integrase</fullName>
    </submittedName>
</protein>
<dbReference type="PANTHER" id="PTHR30349:SF64">
    <property type="entry name" value="PROPHAGE INTEGRASE INTD-RELATED"/>
    <property type="match status" value="1"/>
</dbReference>